<evidence type="ECO:0000256" key="1">
    <source>
        <dbReference type="ARBA" id="ARBA00004141"/>
    </source>
</evidence>
<protein>
    <recommendedName>
        <fullName evidence="8">S-acyltransferase</fullName>
        <ecNumber evidence="8">2.3.1.225</ecNumber>
    </recommendedName>
    <alternativeName>
        <fullName evidence="8">Palmitoyltransferase</fullName>
    </alternativeName>
</protein>
<feature type="compositionally biased region" description="Polar residues" evidence="9">
    <location>
        <begin position="563"/>
        <end position="577"/>
    </location>
</feature>
<dbReference type="GO" id="GO:0005794">
    <property type="term" value="C:Golgi apparatus"/>
    <property type="evidence" value="ECO:0007669"/>
    <property type="project" value="TreeGrafter"/>
</dbReference>
<evidence type="ECO:0000256" key="4">
    <source>
        <dbReference type="ARBA" id="ARBA00022692"/>
    </source>
</evidence>
<keyword evidence="12" id="KW-1185">Reference proteome</keyword>
<name>A0A0D9X128_9ORYZ</name>
<proteinExistence type="inferred from homology"/>
<dbReference type="Proteomes" id="UP000032180">
    <property type="component" value="Chromosome 7"/>
</dbReference>
<feature type="transmembrane region" description="Helical" evidence="8">
    <location>
        <begin position="159"/>
        <end position="181"/>
    </location>
</feature>
<evidence type="ECO:0000256" key="8">
    <source>
        <dbReference type="RuleBase" id="RU079119"/>
    </source>
</evidence>
<dbReference type="InterPro" id="IPR039859">
    <property type="entry name" value="PFA4/ZDH16/20/ERF2-like"/>
</dbReference>
<feature type="region of interest" description="Disordered" evidence="9">
    <location>
        <begin position="562"/>
        <end position="596"/>
    </location>
</feature>
<dbReference type="HOGENOM" id="CLU_020283_2_0_1"/>
<evidence type="ECO:0000256" key="3">
    <source>
        <dbReference type="ARBA" id="ARBA00022679"/>
    </source>
</evidence>
<keyword evidence="7 8" id="KW-0012">Acyltransferase</keyword>
<dbReference type="Gramene" id="LPERR07G18110.1">
    <property type="protein sequence ID" value="LPERR07G18110.1"/>
    <property type="gene ID" value="LPERR07G18110"/>
</dbReference>
<feature type="compositionally biased region" description="Low complexity" evidence="9">
    <location>
        <begin position="449"/>
        <end position="471"/>
    </location>
</feature>
<reference evidence="11 12" key="1">
    <citation type="submission" date="2012-08" db="EMBL/GenBank/DDBJ databases">
        <title>Oryza genome evolution.</title>
        <authorList>
            <person name="Wing R.A."/>
        </authorList>
    </citation>
    <scope>NUCLEOTIDE SEQUENCE</scope>
</reference>
<comment type="subcellular location">
    <subcellularLocation>
        <location evidence="1">Membrane</location>
        <topology evidence="1">Multi-pass membrane protein</topology>
    </subcellularLocation>
</comment>
<dbReference type="EC" id="2.3.1.225" evidence="8"/>
<evidence type="ECO:0000256" key="7">
    <source>
        <dbReference type="ARBA" id="ARBA00023315"/>
    </source>
</evidence>
<feature type="region of interest" description="Disordered" evidence="9">
    <location>
        <begin position="448"/>
        <end position="477"/>
    </location>
</feature>
<evidence type="ECO:0000256" key="6">
    <source>
        <dbReference type="ARBA" id="ARBA00023136"/>
    </source>
</evidence>
<evidence type="ECO:0000256" key="9">
    <source>
        <dbReference type="SAM" id="MobiDB-lite"/>
    </source>
</evidence>
<sequence length="751" mass="82339">MELSPHLDSLQPHCHSHISSLRGASREAKSPCLLPSLAGFGYASGCSLPPSSKSDQSCIYCYLFLWSPLLLPPLAFAPHGCGCDSSRRRSRRLDSIRSHAQGSRVLGSWALIARRGREKKKGCFFLGFFVLLGGVFPFLGKGVAMRQHGWQLPYHPLQVVAVSVFLALAFAFYVFFAPFVGKKVFQDLAVGLYTPLVSCVFFLYIWCAAADPADPGVLKSKKYQKLYGSSKHKHLKEFRQGISDAGLQVEGTGEKQEHESTTRYKENNPSCCSSSFSVFLLIFYPLYLVFSCCQTREWSEQKISEEGMFFCSLCEVEVLKYSKHCRVCDKCVDGFDHHCRWLNNCIGKRNYMRFFVLMAFSLFLSAVGVLVLVFCFVERKEFSIQIVSKLGSSFSVVPYVIVVASCTILSMVALLPIAQLLFFHILLIKKGISTYDYIIALREQEQEESGGQQSPQMSRVSSYTGHSSTSSFGARRRGSWCTPPRLFLEDQFDVIPSEAGSSHNSTSKRKDDEVKKKKGSGGVKISPWALARLNAEEVSRVAAEARKKSKILVPIRKDEYTLGNETDSSYGGTSTSRIDLGPDSKRRAGRRARPYNDLSLKPVAKISVDALDGNGSDMAPEALSSLAPLQLEARSAFHPSRAASSANAGGSSPDSSLDSPDLHLYRVSAVSSSAAEDLQLTALAAPGSTPQQGIELSRSTSDGYEASGGEDSDRIPSRIVHRSSNWASIILSSDQSAASSGILVPKSSRLS</sequence>
<feature type="transmembrane region" description="Helical" evidence="8">
    <location>
        <begin position="354"/>
        <end position="377"/>
    </location>
</feature>
<keyword evidence="6 8" id="KW-0472">Membrane</keyword>
<feature type="region of interest" description="Disordered" evidence="9">
    <location>
        <begin position="684"/>
        <end position="718"/>
    </location>
</feature>
<dbReference type="PANTHER" id="PTHR22883">
    <property type="entry name" value="ZINC FINGER DHHC DOMAIN CONTAINING PROTEIN"/>
    <property type="match status" value="1"/>
</dbReference>
<dbReference type="EnsemblPlants" id="LPERR07G18110.1">
    <property type="protein sequence ID" value="LPERR07G18110.1"/>
    <property type="gene ID" value="LPERR07G18110"/>
</dbReference>
<dbReference type="GO" id="GO:0005783">
    <property type="term" value="C:endoplasmic reticulum"/>
    <property type="evidence" value="ECO:0007669"/>
    <property type="project" value="TreeGrafter"/>
</dbReference>
<feature type="compositionally biased region" description="Low complexity" evidence="9">
    <location>
        <begin position="639"/>
        <end position="659"/>
    </location>
</feature>
<evidence type="ECO:0000256" key="5">
    <source>
        <dbReference type="ARBA" id="ARBA00022989"/>
    </source>
</evidence>
<evidence type="ECO:0000313" key="11">
    <source>
        <dbReference type="EnsemblPlants" id="LPERR07G18110.1"/>
    </source>
</evidence>
<keyword evidence="4 8" id="KW-0812">Transmembrane</keyword>
<feature type="transmembrane region" description="Helical" evidence="8">
    <location>
        <begin position="397"/>
        <end position="423"/>
    </location>
</feature>
<comment type="similarity">
    <text evidence="2 8">Belongs to the DHHC palmitoyltransferase family.</text>
</comment>
<evidence type="ECO:0000313" key="12">
    <source>
        <dbReference type="Proteomes" id="UP000032180"/>
    </source>
</evidence>
<dbReference type="eggNOG" id="KOG1311">
    <property type="taxonomic scope" value="Eukaryota"/>
</dbReference>
<dbReference type="GO" id="GO:0006612">
    <property type="term" value="P:protein targeting to membrane"/>
    <property type="evidence" value="ECO:0007669"/>
    <property type="project" value="TreeGrafter"/>
</dbReference>
<evidence type="ECO:0000256" key="2">
    <source>
        <dbReference type="ARBA" id="ARBA00008574"/>
    </source>
</evidence>
<dbReference type="GO" id="GO:0019706">
    <property type="term" value="F:protein-cysteine S-palmitoyltransferase activity"/>
    <property type="evidence" value="ECO:0007669"/>
    <property type="project" value="UniProtKB-EC"/>
</dbReference>
<reference evidence="12" key="2">
    <citation type="submission" date="2013-12" db="EMBL/GenBank/DDBJ databases">
        <authorList>
            <person name="Yu Y."/>
            <person name="Lee S."/>
            <person name="de Baynast K."/>
            <person name="Wissotski M."/>
            <person name="Liu L."/>
            <person name="Talag J."/>
            <person name="Goicoechea J."/>
            <person name="Angelova A."/>
            <person name="Jetty R."/>
            <person name="Kudrna D."/>
            <person name="Golser W."/>
            <person name="Rivera L."/>
            <person name="Zhang J."/>
            <person name="Wing R."/>
        </authorList>
    </citation>
    <scope>NUCLEOTIDE SEQUENCE</scope>
</reference>
<evidence type="ECO:0000259" key="10">
    <source>
        <dbReference type="Pfam" id="PF01529"/>
    </source>
</evidence>
<dbReference type="PANTHER" id="PTHR22883:SF434">
    <property type="entry name" value="S-ACYLTRANSFERASE"/>
    <property type="match status" value="1"/>
</dbReference>
<feature type="compositionally biased region" description="Polar residues" evidence="9">
    <location>
        <begin position="688"/>
        <end position="702"/>
    </location>
</feature>
<reference evidence="11" key="3">
    <citation type="submission" date="2015-04" db="UniProtKB">
        <authorList>
            <consortium name="EnsemblPlants"/>
        </authorList>
    </citation>
    <scope>IDENTIFICATION</scope>
</reference>
<feature type="region of interest" description="Disordered" evidence="9">
    <location>
        <begin position="497"/>
        <end position="521"/>
    </location>
</feature>
<dbReference type="InterPro" id="IPR001594">
    <property type="entry name" value="Palmitoyltrfase_DHHC"/>
</dbReference>
<comment type="domain">
    <text evidence="8">The DHHC domain is required for palmitoyltransferase activity.</text>
</comment>
<keyword evidence="3 8" id="KW-0808">Transferase</keyword>
<dbReference type="STRING" id="77586.A0A0D9X128"/>
<dbReference type="Pfam" id="PF01529">
    <property type="entry name" value="DHHC"/>
    <property type="match status" value="1"/>
</dbReference>
<feature type="region of interest" description="Disordered" evidence="9">
    <location>
        <begin position="638"/>
        <end position="659"/>
    </location>
</feature>
<dbReference type="AlphaFoldDB" id="A0A0D9X128"/>
<comment type="catalytic activity">
    <reaction evidence="8">
        <text>L-cysteinyl-[protein] + hexadecanoyl-CoA = S-hexadecanoyl-L-cysteinyl-[protein] + CoA</text>
        <dbReference type="Rhea" id="RHEA:36683"/>
        <dbReference type="Rhea" id="RHEA-COMP:10131"/>
        <dbReference type="Rhea" id="RHEA-COMP:11032"/>
        <dbReference type="ChEBI" id="CHEBI:29950"/>
        <dbReference type="ChEBI" id="CHEBI:57287"/>
        <dbReference type="ChEBI" id="CHEBI:57379"/>
        <dbReference type="ChEBI" id="CHEBI:74151"/>
        <dbReference type="EC" id="2.3.1.225"/>
    </reaction>
</comment>
<feature type="domain" description="Palmitoyltransferase DHHC" evidence="10">
    <location>
        <begin position="310"/>
        <end position="438"/>
    </location>
</feature>
<keyword evidence="5 8" id="KW-1133">Transmembrane helix</keyword>
<feature type="transmembrane region" description="Helical" evidence="8">
    <location>
        <begin position="188"/>
        <end position="206"/>
    </location>
</feature>
<dbReference type="GO" id="GO:0016020">
    <property type="term" value="C:membrane"/>
    <property type="evidence" value="ECO:0007669"/>
    <property type="project" value="UniProtKB-SubCell"/>
</dbReference>
<feature type="transmembrane region" description="Helical" evidence="8">
    <location>
        <begin position="122"/>
        <end position="139"/>
    </location>
</feature>
<dbReference type="PROSITE" id="PS50216">
    <property type="entry name" value="DHHC"/>
    <property type="match status" value="1"/>
</dbReference>
<accession>A0A0D9X128</accession>
<organism evidence="11 12">
    <name type="scientific">Leersia perrieri</name>
    <dbReference type="NCBI Taxonomy" id="77586"/>
    <lineage>
        <taxon>Eukaryota</taxon>
        <taxon>Viridiplantae</taxon>
        <taxon>Streptophyta</taxon>
        <taxon>Embryophyta</taxon>
        <taxon>Tracheophyta</taxon>
        <taxon>Spermatophyta</taxon>
        <taxon>Magnoliopsida</taxon>
        <taxon>Liliopsida</taxon>
        <taxon>Poales</taxon>
        <taxon>Poaceae</taxon>
        <taxon>BOP clade</taxon>
        <taxon>Oryzoideae</taxon>
        <taxon>Oryzeae</taxon>
        <taxon>Oryzinae</taxon>
        <taxon>Leersia</taxon>
    </lineage>
</organism>